<evidence type="ECO:0000256" key="1">
    <source>
        <dbReference type="ARBA" id="ARBA00006987"/>
    </source>
</evidence>
<organism evidence="3 4">
    <name type="scientific">Roseomonas gilardii</name>
    <dbReference type="NCBI Taxonomy" id="257708"/>
    <lineage>
        <taxon>Bacteria</taxon>
        <taxon>Pseudomonadati</taxon>
        <taxon>Pseudomonadota</taxon>
        <taxon>Alphaproteobacteria</taxon>
        <taxon>Acetobacterales</taxon>
        <taxon>Roseomonadaceae</taxon>
        <taxon>Roseomonas</taxon>
    </lineage>
</organism>
<keyword evidence="2" id="KW-0732">Signal</keyword>
<dbReference type="KEGG" id="rgi:RGI145_21740"/>
<comment type="similarity">
    <text evidence="1">Belongs to the UPF0065 (bug) family.</text>
</comment>
<dbReference type="InterPro" id="IPR006311">
    <property type="entry name" value="TAT_signal"/>
</dbReference>
<dbReference type="Pfam" id="PF03401">
    <property type="entry name" value="TctC"/>
    <property type="match status" value="1"/>
</dbReference>
<dbReference type="EMBL" id="CP015584">
    <property type="protein sequence ID" value="APT59922.1"/>
    <property type="molecule type" value="Genomic_DNA"/>
</dbReference>
<evidence type="ECO:0000256" key="2">
    <source>
        <dbReference type="SAM" id="SignalP"/>
    </source>
</evidence>
<dbReference type="SUPFAM" id="SSF53850">
    <property type="entry name" value="Periplasmic binding protein-like II"/>
    <property type="match status" value="1"/>
</dbReference>
<evidence type="ECO:0000313" key="4">
    <source>
        <dbReference type="Proteomes" id="UP000185494"/>
    </source>
</evidence>
<dbReference type="PANTHER" id="PTHR42928">
    <property type="entry name" value="TRICARBOXYLATE-BINDING PROTEIN"/>
    <property type="match status" value="1"/>
</dbReference>
<dbReference type="PROSITE" id="PS51318">
    <property type="entry name" value="TAT"/>
    <property type="match status" value="1"/>
</dbReference>
<feature type="chain" id="PRO_5011956298" evidence="2">
    <location>
        <begin position="32"/>
        <end position="333"/>
    </location>
</feature>
<accession>A0A1L7AMF4</accession>
<dbReference type="PIRSF" id="PIRSF017082">
    <property type="entry name" value="YflP"/>
    <property type="match status" value="1"/>
</dbReference>
<reference evidence="3 4" key="1">
    <citation type="submission" date="2016-05" db="EMBL/GenBank/DDBJ databases">
        <title>Complete Genome and Methylome Analysis of Psychrotrophic Bacterial Isolates from Antarctic Lake Untersee.</title>
        <authorList>
            <person name="Fomenkov A."/>
            <person name="Akimov V.N."/>
            <person name="Vasilyeva L.V."/>
            <person name="Andersen D."/>
            <person name="Vincze T."/>
            <person name="Roberts R.J."/>
        </authorList>
    </citation>
    <scope>NUCLEOTIDE SEQUENCE [LARGE SCALE GENOMIC DNA]</scope>
    <source>
        <strain evidence="3 4">U14-5</strain>
    </source>
</reference>
<dbReference type="STRING" id="257708.RGI145_21740"/>
<feature type="signal peptide" evidence="2">
    <location>
        <begin position="1"/>
        <end position="31"/>
    </location>
</feature>
<dbReference type="AlphaFoldDB" id="A0A1L7AMF4"/>
<dbReference type="Gene3D" id="3.40.190.150">
    <property type="entry name" value="Bordetella uptake gene, domain 1"/>
    <property type="match status" value="1"/>
</dbReference>
<dbReference type="RefSeq" id="WP_075800633.1">
    <property type="nucleotide sequence ID" value="NZ_CP015584.1"/>
</dbReference>
<dbReference type="Gene3D" id="3.40.190.10">
    <property type="entry name" value="Periplasmic binding protein-like II"/>
    <property type="match status" value="1"/>
</dbReference>
<proteinExistence type="inferred from homology"/>
<protein>
    <submittedName>
        <fullName evidence="3">N-acyl-D-aspartate deacylase</fullName>
    </submittedName>
</protein>
<dbReference type="InterPro" id="IPR005064">
    <property type="entry name" value="BUG"/>
</dbReference>
<dbReference type="Proteomes" id="UP000185494">
    <property type="component" value="Chromosome 2"/>
</dbReference>
<dbReference type="CDD" id="cd13578">
    <property type="entry name" value="PBP2_Bug27"/>
    <property type="match status" value="1"/>
</dbReference>
<dbReference type="PANTHER" id="PTHR42928:SF5">
    <property type="entry name" value="BLR1237 PROTEIN"/>
    <property type="match status" value="1"/>
</dbReference>
<name>A0A1L7AMF4_9PROT</name>
<sequence length="333" mass="35291">MTVQRRSFLQLPAAFALAAPAVVAITGTAAAADSWPSQPIRFICPFAAGGPTDVAARIVADALGPVLSQRVVVENRTGSGVVIGTEATAKAPRDGYTFLYSTVAHAVLRPLFPNLSFDPVKDFQPVALVGTIPMLLMVNNDVPARNLQELIALFRASPGKYNYGSSGAGGAVHLATELFLQQAGGLKVNHIPYRGAAPAMPDLLNGNLTMFLNVASDGVASVQRGQTRALAISSARRMPQLPDVPTFAEAGLAGFEAYTWHMIFAPAGTPAEIVQRMNAAINRVMGEDRVRNRFMEMTIDPNSTSTPDSAAQWLHAEMAKWEPLVRAAGITAG</sequence>
<evidence type="ECO:0000313" key="3">
    <source>
        <dbReference type="EMBL" id="APT59922.1"/>
    </source>
</evidence>
<gene>
    <name evidence="3" type="ORF">RGI145_21740</name>
</gene>
<dbReference type="InterPro" id="IPR042100">
    <property type="entry name" value="Bug_dom1"/>
</dbReference>